<organism evidence="5 6">
    <name type="scientific">Lepraria neglecta</name>
    <dbReference type="NCBI Taxonomy" id="209136"/>
    <lineage>
        <taxon>Eukaryota</taxon>
        <taxon>Fungi</taxon>
        <taxon>Dikarya</taxon>
        <taxon>Ascomycota</taxon>
        <taxon>Pezizomycotina</taxon>
        <taxon>Lecanoromycetes</taxon>
        <taxon>OSLEUM clade</taxon>
        <taxon>Lecanoromycetidae</taxon>
        <taxon>Lecanorales</taxon>
        <taxon>Lecanorineae</taxon>
        <taxon>Stereocaulaceae</taxon>
        <taxon>Lepraria</taxon>
    </lineage>
</organism>
<dbReference type="Proteomes" id="UP001276659">
    <property type="component" value="Unassembled WGS sequence"/>
</dbReference>
<dbReference type="Pfam" id="PF22682">
    <property type="entry name" value="Ribosomal_uL24m-like"/>
    <property type="match status" value="1"/>
</dbReference>
<dbReference type="InterPro" id="IPR008991">
    <property type="entry name" value="Translation_prot_SH3-like_sf"/>
</dbReference>
<dbReference type="GO" id="GO:0005840">
    <property type="term" value="C:ribosome"/>
    <property type="evidence" value="ECO:0007669"/>
    <property type="project" value="UniProtKB-KW"/>
</dbReference>
<evidence type="ECO:0008006" key="7">
    <source>
        <dbReference type="Google" id="ProtNLM"/>
    </source>
</evidence>
<dbReference type="GO" id="GO:0003723">
    <property type="term" value="F:RNA binding"/>
    <property type="evidence" value="ECO:0007669"/>
    <property type="project" value="InterPro"/>
</dbReference>
<proteinExistence type="inferred from homology"/>
<comment type="caution">
    <text evidence="5">The sequence shown here is derived from an EMBL/GenBank/DDBJ whole genome shotgun (WGS) entry which is preliminary data.</text>
</comment>
<evidence type="ECO:0000313" key="5">
    <source>
        <dbReference type="EMBL" id="KAK3171151.1"/>
    </source>
</evidence>
<dbReference type="InterPro" id="IPR041988">
    <property type="entry name" value="Ribosomal_uL24_KOW"/>
</dbReference>
<dbReference type="Gene3D" id="2.30.30.30">
    <property type="match status" value="1"/>
</dbReference>
<reference evidence="5" key="1">
    <citation type="submission" date="2022-11" db="EMBL/GenBank/DDBJ databases">
        <title>Chromosomal genome sequence assembly and mating type (MAT) locus characterization of the leprose asexual lichenized fungus Lepraria neglecta (Nyl.) Erichsen.</title>
        <authorList>
            <person name="Allen J.L."/>
            <person name="Pfeffer B."/>
        </authorList>
    </citation>
    <scope>NUCLEOTIDE SEQUENCE</scope>
    <source>
        <strain evidence="5">Allen 5258</strain>
    </source>
</reference>
<dbReference type="SUPFAM" id="SSF50104">
    <property type="entry name" value="Translation proteins SH3-like domain"/>
    <property type="match status" value="1"/>
</dbReference>
<evidence type="ECO:0000256" key="1">
    <source>
        <dbReference type="ARBA" id="ARBA00010618"/>
    </source>
</evidence>
<dbReference type="GO" id="GO:1990904">
    <property type="term" value="C:ribonucleoprotein complex"/>
    <property type="evidence" value="ECO:0007669"/>
    <property type="project" value="UniProtKB-KW"/>
</dbReference>
<feature type="region of interest" description="Disordered" evidence="4">
    <location>
        <begin position="397"/>
        <end position="440"/>
    </location>
</feature>
<gene>
    <name evidence="5" type="ORF">OEA41_003235</name>
</gene>
<feature type="compositionally biased region" description="Acidic residues" evidence="4">
    <location>
        <begin position="403"/>
        <end position="412"/>
    </location>
</feature>
<keyword evidence="6" id="KW-1185">Reference proteome</keyword>
<evidence type="ECO:0000256" key="4">
    <source>
        <dbReference type="SAM" id="MobiDB-lite"/>
    </source>
</evidence>
<keyword evidence="3" id="KW-0687">Ribonucleoprotein</keyword>
<dbReference type="EMBL" id="JASNWA010000008">
    <property type="protein sequence ID" value="KAK3171151.1"/>
    <property type="molecule type" value="Genomic_DNA"/>
</dbReference>
<sequence>MKALHRPPQRLVTYLSTQQCRHASAKSRKTSTARQEREMELADLRSTLRTRVRSARTARREEWTLGPLAPRRDMGDEEFGCVSVREMTGVKGRRTEDRARGRMSWEESLIEERDRVVIVARNGPESRDRGRIGTVTEVRQKQREVIVEDLNLVYYAGRHKSPPLHPRLRALLPPIRTIPLPIPLSSIRLVYPLTIDGVQRDCIIEKLIRLPGHENKNRRFIANSDKAAGEFIEVPVRGKKDEEMDKKDHDSDTLRFEVEEQTWTPTLLRAPMPGGVIDELRNKYSEHRTRHEPGYLLAMENREKRKAEYKAWAKSGGGMLMTPAREARLKERAEMAEKGKPVLGEEVLERIGEVMAGKGIELTEERRREVERNLEREGEGVLGPFRMAEERRMKEMRAREREEVEEMDEEGMMGEFGRLGVDEVGVGEEEAPSRRDGPRV</sequence>
<feature type="compositionally biased region" description="Basic and acidic residues" evidence="4">
    <location>
        <begin position="431"/>
        <end position="440"/>
    </location>
</feature>
<dbReference type="InterPro" id="IPR014722">
    <property type="entry name" value="Rib_uL2_dom2"/>
</dbReference>
<evidence type="ECO:0000256" key="3">
    <source>
        <dbReference type="ARBA" id="ARBA00023274"/>
    </source>
</evidence>
<accession>A0AAD9Z4A1</accession>
<comment type="similarity">
    <text evidence="1">Belongs to the universal ribosomal protein uL24 family.</text>
</comment>
<name>A0AAD9Z4A1_9LECA</name>
<dbReference type="CDD" id="cd06089">
    <property type="entry name" value="KOW_RPL26"/>
    <property type="match status" value="1"/>
</dbReference>
<protein>
    <recommendedName>
        <fullName evidence="7">KOW domain-containing protein</fullName>
    </recommendedName>
</protein>
<dbReference type="AlphaFoldDB" id="A0AAD9Z4A1"/>
<evidence type="ECO:0000256" key="2">
    <source>
        <dbReference type="ARBA" id="ARBA00022980"/>
    </source>
</evidence>
<evidence type="ECO:0000313" key="6">
    <source>
        <dbReference type="Proteomes" id="UP001276659"/>
    </source>
</evidence>
<keyword evidence="2" id="KW-0689">Ribosomal protein</keyword>